<dbReference type="EMBL" id="CP090958">
    <property type="protein sequence ID" value="WGW13350.1"/>
    <property type="molecule type" value="Genomic_DNA"/>
</dbReference>
<evidence type="ECO:0000256" key="2">
    <source>
        <dbReference type="SAM" id="Phobius"/>
    </source>
</evidence>
<protein>
    <submittedName>
        <fullName evidence="3">DUF3159 domain-containing protein</fullName>
    </submittedName>
</protein>
<dbReference type="InterPro" id="IPR016566">
    <property type="entry name" value="UCP010219"/>
</dbReference>
<keyword evidence="2" id="KW-1133">Transmembrane helix</keyword>
<evidence type="ECO:0000256" key="1">
    <source>
        <dbReference type="SAM" id="MobiDB-lite"/>
    </source>
</evidence>
<feature type="transmembrane region" description="Helical" evidence="2">
    <location>
        <begin position="141"/>
        <end position="162"/>
    </location>
</feature>
<feature type="compositionally biased region" description="Basic and acidic residues" evidence="1">
    <location>
        <begin position="1"/>
        <end position="23"/>
    </location>
</feature>
<feature type="transmembrane region" description="Helical" evidence="2">
    <location>
        <begin position="103"/>
        <end position="121"/>
    </location>
</feature>
<sequence length="248" mass="26627">MTESHERPDVGADSSDATRRDVDPEQPAATLGKALGRGALGRAGSGSVKEAIGGPWGVINSVLPGLLFVIVYSVTSELKPSLISAIGAGVGLMIVSLFRRQPVSQSIGGLIGVALCAFVAMRSGKAEDYFLIGLFTNAGSILIFLISILIRWPLIGLIAGYLTGEELRWRNDPARLRLFQRISWMWIAAFALRLIVQVPLYLSGNVAALGTLRLALGLPLFALVAWLSWLLIRKAPTAREEEPLRPAS</sequence>
<feature type="transmembrane region" description="Helical" evidence="2">
    <location>
        <begin position="183"/>
        <end position="202"/>
    </location>
</feature>
<evidence type="ECO:0000313" key="4">
    <source>
        <dbReference type="Proteomes" id="UP001209083"/>
    </source>
</evidence>
<feature type="transmembrane region" description="Helical" evidence="2">
    <location>
        <begin position="56"/>
        <end position="75"/>
    </location>
</feature>
<dbReference type="RefSeq" id="WP_349640169.1">
    <property type="nucleotide sequence ID" value="NZ_CP090958.1"/>
</dbReference>
<dbReference type="Pfam" id="PF11361">
    <property type="entry name" value="DUF3159"/>
    <property type="match status" value="1"/>
</dbReference>
<gene>
    <name evidence="3" type="ORF">LWF01_06170</name>
</gene>
<organism evidence="3 4">
    <name type="scientific">Saxibacter everestensis</name>
    <dbReference type="NCBI Taxonomy" id="2909229"/>
    <lineage>
        <taxon>Bacteria</taxon>
        <taxon>Bacillati</taxon>
        <taxon>Actinomycetota</taxon>
        <taxon>Actinomycetes</taxon>
        <taxon>Micrococcales</taxon>
        <taxon>Brevibacteriaceae</taxon>
        <taxon>Saxibacter</taxon>
    </lineage>
</organism>
<name>A0ABY8QWE8_9MICO</name>
<feature type="transmembrane region" description="Helical" evidence="2">
    <location>
        <begin position="81"/>
        <end position="98"/>
    </location>
</feature>
<keyword evidence="2" id="KW-0812">Transmembrane</keyword>
<keyword evidence="4" id="KW-1185">Reference proteome</keyword>
<accession>A0ABY8QWE8</accession>
<dbReference type="Proteomes" id="UP001209083">
    <property type="component" value="Chromosome"/>
</dbReference>
<reference evidence="3 4" key="1">
    <citation type="submission" date="2023-05" db="EMBL/GenBank/DDBJ databases">
        <title>Lithophilousrod everest ZFBP1038 complete genpme.</title>
        <authorList>
            <person name="Tian M."/>
        </authorList>
    </citation>
    <scope>NUCLEOTIDE SEQUENCE [LARGE SCALE GENOMIC DNA]</scope>
    <source>
        <strain evidence="3 4">ZFBP1038</strain>
    </source>
</reference>
<keyword evidence="2" id="KW-0472">Membrane</keyword>
<feature type="transmembrane region" description="Helical" evidence="2">
    <location>
        <begin position="214"/>
        <end position="232"/>
    </location>
</feature>
<proteinExistence type="predicted"/>
<feature type="region of interest" description="Disordered" evidence="1">
    <location>
        <begin position="1"/>
        <end position="28"/>
    </location>
</feature>
<evidence type="ECO:0000313" key="3">
    <source>
        <dbReference type="EMBL" id="WGW13350.1"/>
    </source>
</evidence>